<dbReference type="CDD" id="cd07516">
    <property type="entry name" value="HAD_Pase"/>
    <property type="match status" value="1"/>
</dbReference>
<dbReference type="Gene3D" id="3.40.50.1000">
    <property type="entry name" value="HAD superfamily/HAD-like"/>
    <property type="match status" value="1"/>
</dbReference>
<dbReference type="InterPro" id="IPR000150">
    <property type="entry name" value="Cof"/>
</dbReference>
<gene>
    <name evidence="1" type="ORF">J2T15_001192</name>
</gene>
<reference evidence="1 2" key="1">
    <citation type="submission" date="2023-07" db="EMBL/GenBank/DDBJ databases">
        <title>Sorghum-associated microbial communities from plants grown in Nebraska, USA.</title>
        <authorList>
            <person name="Schachtman D."/>
        </authorList>
    </citation>
    <scope>NUCLEOTIDE SEQUENCE [LARGE SCALE GENOMIC DNA]</scope>
    <source>
        <strain evidence="1 2">CC482</strain>
    </source>
</reference>
<sequence>MALNYDLIALDVDGTLLTDEHVLTDAVREAVREAAAKGAQIVLCSGRGPGGVLPVMKELELAGTLISHNGAATVSSYDHAVVHQYEMTPEYLAPYIAYCKENGVHFDLNTAFEMMVERMTPEAEVMYARFHAKPAEYDFTKGLPAGLLKFTVFGSKEQMDIVQADWEQWPARLQSIRSGDFFIDVQHADANKGKALRQLALSLGIDRNRILAIGNYYNDISMLEFAGLGIAMDNSPELVKQSADAVTLSNHEDGVAAALRKYV</sequence>
<dbReference type="EMBL" id="JAUSSU010000002">
    <property type="protein sequence ID" value="MDQ0111759.1"/>
    <property type="molecule type" value="Genomic_DNA"/>
</dbReference>
<dbReference type="InterPro" id="IPR006379">
    <property type="entry name" value="HAD-SF_hydro_IIB"/>
</dbReference>
<proteinExistence type="predicted"/>
<dbReference type="SFLD" id="SFLDG01140">
    <property type="entry name" value="C2.B:_Phosphomannomutase_and_P"/>
    <property type="match status" value="1"/>
</dbReference>
<evidence type="ECO:0000313" key="2">
    <source>
        <dbReference type="Proteomes" id="UP001229346"/>
    </source>
</evidence>
<dbReference type="SFLD" id="SFLDS00003">
    <property type="entry name" value="Haloacid_Dehalogenase"/>
    <property type="match status" value="1"/>
</dbReference>
<keyword evidence="2" id="KW-1185">Reference proteome</keyword>
<dbReference type="NCBIfam" id="TIGR01484">
    <property type="entry name" value="HAD-SF-IIB"/>
    <property type="match status" value="1"/>
</dbReference>
<dbReference type="PANTHER" id="PTHR10000:SF8">
    <property type="entry name" value="HAD SUPERFAMILY HYDROLASE-LIKE, TYPE 3"/>
    <property type="match status" value="1"/>
</dbReference>
<dbReference type="Proteomes" id="UP001229346">
    <property type="component" value="Unassembled WGS sequence"/>
</dbReference>
<dbReference type="SUPFAM" id="SSF56784">
    <property type="entry name" value="HAD-like"/>
    <property type="match status" value="1"/>
</dbReference>
<evidence type="ECO:0000313" key="1">
    <source>
        <dbReference type="EMBL" id="MDQ0111759.1"/>
    </source>
</evidence>
<protein>
    <submittedName>
        <fullName evidence="1">Cof subfamily protein (Haloacid dehalogenase superfamily)</fullName>
    </submittedName>
</protein>
<dbReference type="NCBIfam" id="TIGR00099">
    <property type="entry name" value="Cof-subfamily"/>
    <property type="match status" value="1"/>
</dbReference>
<name>A0ABT9U0D0_PAEHA</name>
<comment type="caution">
    <text evidence="1">The sequence shown here is derived from an EMBL/GenBank/DDBJ whole genome shotgun (WGS) entry which is preliminary data.</text>
</comment>
<dbReference type="InterPro" id="IPR023214">
    <property type="entry name" value="HAD_sf"/>
</dbReference>
<organism evidence="1 2">
    <name type="scientific">Paenibacillus harenae</name>
    <dbReference type="NCBI Taxonomy" id="306543"/>
    <lineage>
        <taxon>Bacteria</taxon>
        <taxon>Bacillati</taxon>
        <taxon>Bacillota</taxon>
        <taxon>Bacilli</taxon>
        <taxon>Bacillales</taxon>
        <taxon>Paenibacillaceae</taxon>
        <taxon>Paenibacillus</taxon>
    </lineage>
</organism>
<dbReference type="Pfam" id="PF08282">
    <property type="entry name" value="Hydrolase_3"/>
    <property type="match status" value="1"/>
</dbReference>
<dbReference type="InterPro" id="IPR036412">
    <property type="entry name" value="HAD-like_sf"/>
</dbReference>
<dbReference type="RefSeq" id="WP_307201962.1">
    <property type="nucleotide sequence ID" value="NZ_JAUSSU010000002.1"/>
</dbReference>
<dbReference type="PANTHER" id="PTHR10000">
    <property type="entry name" value="PHOSPHOSERINE PHOSPHATASE"/>
    <property type="match status" value="1"/>
</dbReference>
<dbReference type="PROSITE" id="PS01228">
    <property type="entry name" value="COF_1"/>
    <property type="match status" value="1"/>
</dbReference>
<accession>A0ABT9U0D0</accession>
<dbReference type="Gene3D" id="3.30.1240.10">
    <property type="match status" value="1"/>
</dbReference>